<evidence type="ECO:0000313" key="2">
    <source>
        <dbReference type="EMBL" id="MDQ0470427.1"/>
    </source>
</evidence>
<protein>
    <submittedName>
        <fullName evidence="2">N-acetyltransferase YhbS</fullName>
    </submittedName>
</protein>
<reference evidence="2 3" key="1">
    <citation type="submission" date="2023-07" db="EMBL/GenBank/DDBJ databases">
        <title>Genomic Encyclopedia of Type Strains, Phase IV (KMG-IV): sequencing the most valuable type-strain genomes for metagenomic binning, comparative biology and taxonomic classification.</title>
        <authorList>
            <person name="Goeker M."/>
        </authorList>
    </citation>
    <scope>NUCLEOTIDE SEQUENCE [LARGE SCALE GENOMIC DNA]</scope>
    <source>
        <strain evidence="2 3">DSM 19619</strain>
    </source>
</reference>
<dbReference type="Proteomes" id="UP001242480">
    <property type="component" value="Unassembled WGS sequence"/>
</dbReference>
<dbReference type="InterPro" id="IPR016181">
    <property type="entry name" value="Acyl_CoA_acyltransferase"/>
</dbReference>
<evidence type="ECO:0000313" key="3">
    <source>
        <dbReference type="Proteomes" id="UP001242480"/>
    </source>
</evidence>
<sequence>MQIRLLRRDEVGTLWAIDRSEIIDAIYVLREGRLVLTPEHHDVRGWPPGEPEAYTPLLLACHDRGGAFFGAFDGAALAGAAVLDTLGRGSSRDLLQLMFLHVGSACRGRGLGVELFGLCLRAARARGAAGLYVSATESQATVDFYRRRGCTLAATPDPDLFALEPRDIHLEYRFDDGTAA</sequence>
<dbReference type="SUPFAM" id="SSF55729">
    <property type="entry name" value="Acyl-CoA N-acyltransferases (Nat)"/>
    <property type="match status" value="1"/>
</dbReference>
<organism evidence="2 3">
    <name type="scientific">Labrys wisconsinensis</name>
    <dbReference type="NCBI Taxonomy" id="425677"/>
    <lineage>
        <taxon>Bacteria</taxon>
        <taxon>Pseudomonadati</taxon>
        <taxon>Pseudomonadota</taxon>
        <taxon>Alphaproteobacteria</taxon>
        <taxon>Hyphomicrobiales</taxon>
        <taxon>Xanthobacteraceae</taxon>
        <taxon>Labrys</taxon>
    </lineage>
</organism>
<comment type="caution">
    <text evidence="2">The sequence shown here is derived from an EMBL/GenBank/DDBJ whole genome shotgun (WGS) entry which is preliminary data.</text>
</comment>
<dbReference type="EMBL" id="JAUSVX010000006">
    <property type="protein sequence ID" value="MDQ0470427.1"/>
    <property type="molecule type" value="Genomic_DNA"/>
</dbReference>
<proteinExistence type="predicted"/>
<evidence type="ECO:0000259" key="1">
    <source>
        <dbReference type="PROSITE" id="PS51186"/>
    </source>
</evidence>
<keyword evidence="3" id="KW-1185">Reference proteome</keyword>
<dbReference type="RefSeq" id="WP_307274402.1">
    <property type="nucleotide sequence ID" value="NZ_JAUSVX010000006.1"/>
</dbReference>
<dbReference type="PROSITE" id="PS51186">
    <property type="entry name" value="GNAT"/>
    <property type="match status" value="1"/>
</dbReference>
<name>A0ABU0J828_9HYPH</name>
<dbReference type="Pfam" id="PF00583">
    <property type="entry name" value="Acetyltransf_1"/>
    <property type="match status" value="1"/>
</dbReference>
<dbReference type="InterPro" id="IPR000182">
    <property type="entry name" value="GNAT_dom"/>
</dbReference>
<feature type="domain" description="N-acetyltransferase" evidence="1">
    <location>
        <begin position="27"/>
        <end position="180"/>
    </location>
</feature>
<dbReference type="Gene3D" id="3.40.630.30">
    <property type="match status" value="1"/>
</dbReference>
<gene>
    <name evidence="2" type="ORF">QO011_003446</name>
</gene>
<accession>A0ABU0J828</accession>